<feature type="region of interest" description="Disordered" evidence="1">
    <location>
        <begin position="222"/>
        <end position="272"/>
    </location>
</feature>
<dbReference type="RefSeq" id="XP_067919705.1">
    <property type="nucleotide sequence ID" value="XM_068068325.1"/>
</dbReference>
<dbReference type="InterPro" id="IPR019956">
    <property type="entry name" value="Ubiquitin_dom"/>
</dbReference>
<dbReference type="Gene3D" id="3.10.20.90">
    <property type="entry name" value="Phosphatidylinositol 3-kinase Catalytic Subunit, Chain A, domain 1"/>
    <property type="match status" value="1"/>
</dbReference>
<dbReference type="SMART" id="SM00213">
    <property type="entry name" value="UBQ"/>
    <property type="match status" value="1"/>
</dbReference>
<dbReference type="InterPro" id="IPR050158">
    <property type="entry name" value="Ubiquitin_ubiquitin-like"/>
</dbReference>
<feature type="transmembrane region" description="Helical" evidence="2">
    <location>
        <begin position="21"/>
        <end position="41"/>
    </location>
</feature>
<evidence type="ECO:0000256" key="1">
    <source>
        <dbReference type="SAM" id="MobiDB-lite"/>
    </source>
</evidence>
<reference evidence="4 5" key="1">
    <citation type="journal article" date="2017" name="Int. J. Parasitol.">
        <title>The genome of the protozoan parasite Cystoisospora suis and a reverse vaccinology approach to identify vaccine candidates.</title>
        <authorList>
            <person name="Palmieri N."/>
            <person name="Shrestha A."/>
            <person name="Ruttkowski B."/>
            <person name="Beck T."/>
            <person name="Vogl C."/>
            <person name="Tomley F."/>
            <person name="Blake D.P."/>
            <person name="Joachim A."/>
        </authorList>
    </citation>
    <scope>NUCLEOTIDE SEQUENCE [LARGE SCALE GENOMIC DNA]</scope>
    <source>
        <strain evidence="4 5">Wien I</strain>
    </source>
</reference>
<gene>
    <name evidence="4" type="ORF">CSUI_008189</name>
</gene>
<sequence>MGYKKKSPVWFLFFSSSSYPIRWRLSLSFILYFLFCLHVFFSHSRPGNEESFSSVERNETPFPSLCFSRAPSLMSRNQSSLLTFLPSSMLCRTQAPTALHRIIARILHPLSLLSIFFSDRKSPFIAIAHAHRSPVTHKSSTSSVLLVPPSTLDSSSSSSPSEVFFSLKDSPSSCPSPSQQKSSPSFSFSSVSSPFFFSFLSNSRPPLASILLTSPFSLQGNEKPQKKTFSLHPSSSSSKVSSLPSGVSSSSSPSFLSSCQDSPEPPRRTSQRCLWGSLPTAFLTASQLKENAKESLFSLSSYERRRENKKISIEGQRERRQEEGLLHTFTSTPRSVIATLFPSSSLSSSSSSPGIEGLLSIRGGFQLQVKTMSGKTVVIDNVRESDTIKELKERVEQREGIPVDQQRLVFNGRQLENSKTVKEYNLSENSVVHLVLRLRGGEASDRERAR</sequence>
<feature type="domain" description="Ubiquitin-like" evidence="3">
    <location>
        <begin position="365"/>
        <end position="441"/>
    </location>
</feature>
<keyword evidence="2" id="KW-0812">Transmembrane</keyword>
<evidence type="ECO:0000259" key="3">
    <source>
        <dbReference type="PROSITE" id="PS50053"/>
    </source>
</evidence>
<name>A0A2C6KNM3_9APIC</name>
<feature type="compositionally biased region" description="Low complexity" evidence="1">
    <location>
        <begin position="230"/>
        <end position="258"/>
    </location>
</feature>
<dbReference type="GeneID" id="94431536"/>
<dbReference type="InterPro" id="IPR000626">
    <property type="entry name" value="Ubiquitin-like_dom"/>
</dbReference>
<dbReference type="PROSITE" id="PS50053">
    <property type="entry name" value="UBIQUITIN_2"/>
    <property type="match status" value="1"/>
</dbReference>
<evidence type="ECO:0000313" key="5">
    <source>
        <dbReference type="Proteomes" id="UP000221165"/>
    </source>
</evidence>
<dbReference type="PANTHER" id="PTHR10666">
    <property type="entry name" value="UBIQUITIN"/>
    <property type="match status" value="1"/>
</dbReference>
<evidence type="ECO:0000313" key="4">
    <source>
        <dbReference type="EMBL" id="PHJ17993.1"/>
    </source>
</evidence>
<dbReference type="Proteomes" id="UP000221165">
    <property type="component" value="Unassembled WGS sequence"/>
</dbReference>
<dbReference type="SUPFAM" id="SSF54236">
    <property type="entry name" value="Ubiquitin-like"/>
    <property type="match status" value="1"/>
</dbReference>
<keyword evidence="2" id="KW-1133">Transmembrane helix</keyword>
<organism evidence="4 5">
    <name type="scientific">Cystoisospora suis</name>
    <dbReference type="NCBI Taxonomy" id="483139"/>
    <lineage>
        <taxon>Eukaryota</taxon>
        <taxon>Sar</taxon>
        <taxon>Alveolata</taxon>
        <taxon>Apicomplexa</taxon>
        <taxon>Conoidasida</taxon>
        <taxon>Coccidia</taxon>
        <taxon>Eucoccidiorida</taxon>
        <taxon>Eimeriorina</taxon>
        <taxon>Sarcocystidae</taxon>
        <taxon>Cystoisospora</taxon>
    </lineage>
</organism>
<dbReference type="InterPro" id="IPR029071">
    <property type="entry name" value="Ubiquitin-like_domsf"/>
</dbReference>
<dbReference type="AlphaFoldDB" id="A0A2C6KNM3"/>
<dbReference type="PRINTS" id="PR00348">
    <property type="entry name" value="UBIQUITIN"/>
</dbReference>
<dbReference type="EMBL" id="MIGC01004507">
    <property type="protein sequence ID" value="PHJ17993.1"/>
    <property type="molecule type" value="Genomic_DNA"/>
</dbReference>
<dbReference type="OrthoDB" id="428577at2759"/>
<keyword evidence="5" id="KW-1185">Reference proteome</keyword>
<keyword evidence="2" id="KW-0472">Membrane</keyword>
<evidence type="ECO:0000256" key="2">
    <source>
        <dbReference type="SAM" id="Phobius"/>
    </source>
</evidence>
<proteinExistence type="predicted"/>
<dbReference type="FunFam" id="3.10.20.90:FF:000379">
    <property type="entry name" value="Ubiquitin/ribosomal protein CEP52"/>
    <property type="match status" value="1"/>
</dbReference>
<protein>
    <submittedName>
        <fullName evidence="4">Ubiquitin family protein</fullName>
    </submittedName>
</protein>
<dbReference type="Pfam" id="PF00240">
    <property type="entry name" value="ubiquitin"/>
    <property type="match status" value="1"/>
</dbReference>
<dbReference type="VEuPathDB" id="ToxoDB:CSUI_008189"/>
<accession>A0A2C6KNM3</accession>
<comment type="caution">
    <text evidence="4">The sequence shown here is derived from an EMBL/GenBank/DDBJ whole genome shotgun (WGS) entry which is preliminary data.</text>
</comment>